<sequence>MEGVYLERKCNYLGCWKDDTLADYVIRQVADMVRHGKGTKCKLHLSNQGVKVNTSSLMSGKTLKDVVPFNDIYFTTVNQYNPQCVLFITKDQRRKYRIVAVSCLSGTDASLFVSCFKDLRRTLCSGDNNLELTQIRSGNWTLRSKHHSTDKRQLHTNVYMQDVRSKQNGVIKTKHTDINSNVASSNEKNLTKVNNKYESVNRKDCNTAANKGGSTDPNGKEFSNSFSETGLRDELNDLSQELKEVKLMLETSAGIDTDVYYDKDENEIVHNDRKIEVEIMDEPRTTIEAVVVDEDSTDDEQNQNIIENLNATTQSLNFEEGEVKVVVPDYRNSGTQTTPPTYFRRYVSKENPVINVVDGEQLSPRTSTTSYDTWKEDVVLRGKIAPREICTRSAHVSTFSNDSSLQGSLRDRNSHAIYTTTTRTHHTLPHHSLRVPMRRSVNLSSTIERPIEKVYPRPRSVHGSLVYRPIIRGQKGTIYAIPSTNKGYVDKNQNKTDEHRLSSNMSQKKEDVVIMKS</sequence>
<feature type="compositionally biased region" description="Polar residues" evidence="1">
    <location>
        <begin position="207"/>
        <end position="228"/>
    </location>
</feature>
<accession>A0A6J8CF85</accession>
<proteinExistence type="predicted"/>
<evidence type="ECO:0000313" key="3">
    <source>
        <dbReference type="Proteomes" id="UP000507470"/>
    </source>
</evidence>
<protein>
    <submittedName>
        <fullName evidence="2">Uncharacterized protein</fullName>
    </submittedName>
</protein>
<dbReference type="CDD" id="cd00934">
    <property type="entry name" value="PTB"/>
    <property type="match status" value="1"/>
</dbReference>
<evidence type="ECO:0000256" key="1">
    <source>
        <dbReference type="SAM" id="MobiDB-lite"/>
    </source>
</evidence>
<dbReference type="Proteomes" id="UP000507470">
    <property type="component" value="Unassembled WGS sequence"/>
</dbReference>
<dbReference type="EMBL" id="CACVKT020005279">
    <property type="protein sequence ID" value="CAC5394321.1"/>
    <property type="molecule type" value="Genomic_DNA"/>
</dbReference>
<feature type="region of interest" description="Disordered" evidence="1">
    <location>
        <begin position="205"/>
        <end position="228"/>
    </location>
</feature>
<evidence type="ECO:0000313" key="2">
    <source>
        <dbReference type="EMBL" id="CAC5394321.1"/>
    </source>
</evidence>
<keyword evidence="3" id="KW-1185">Reference proteome</keyword>
<dbReference type="AlphaFoldDB" id="A0A6J8CF85"/>
<organism evidence="2 3">
    <name type="scientific">Mytilus coruscus</name>
    <name type="common">Sea mussel</name>
    <dbReference type="NCBI Taxonomy" id="42192"/>
    <lineage>
        <taxon>Eukaryota</taxon>
        <taxon>Metazoa</taxon>
        <taxon>Spiralia</taxon>
        <taxon>Lophotrochozoa</taxon>
        <taxon>Mollusca</taxon>
        <taxon>Bivalvia</taxon>
        <taxon>Autobranchia</taxon>
        <taxon>Pteriomorphia</taxon>
        <taxon>Mytilida</taxon>
        <taxon>Mytiloidea</taxon>
        <taxon>Mytilidae</taxon>
        <taxon>Mytilinae</taxon>
        <taxon>Mytilus</taxon>
    </lineage>
</organism>
<reference evidence="2 3" key="1">
    <citation type="submission" date="2020-06" db="EMBL/GenBank/DDBJ databases">
        <authorList>
            <person name="Li R."/>
            <person name="Bekaert M."/>
        </authorList>
    </citation>
    <scope>NUCLEOTIDE SEQUENCE [LARGE SCALE GENOMIC DNA]</scope>
    <source>
        <strain evidence="3">wild</strain>
    </source>
</reference>
<gene>
    <name evidence="2" type="ORF">MCOR_29078</name>
</gene>
<name>A0A6J8CF85_MYTCO</name>
<dbReference type="OrthoDB" id="6077968at2759"/>